<dbReference type="Gene3D" id="3.40.190.10">
    <property type="entry name" value="Periplasmic binding protein-like II"/>
    <property type="match status" value="2"/>
</dbReference>
<protein>
    <recommendedName>
        <fullName evidence="6">ATP phosphoribosyltransferase</fullName>
        <ecNumber evidence="6">2.4.2.17</ecNumber>
    </recommendedName>
</protein>
<evidence type="ECO:0000256" key="6">
    <source>
        <dbReference type="ARBA" id="ARBA00011946"/>
    </source>
</evidence>
<dbReference type="NCBIfam" id="TIGR00070">
    <property type="entry name" value="hisG"/>
    <property type="match status" value="1"/>
</dbReference>
<feature type="domain" description="ATP phosphoribosyltransferase catalytic" evidence="15">
    <location>
        <begin position="124"/>
        <end position="300"/>
    </location>
</feature>
<dbReference type="Pfam" id="PF08029">
    <property type="entry name" value="HisG_C"/>
    <property type="match status" value="1"/>
</dbReference>
<comment type="function">
    <text evidence="14">Catalyzes the condensation of ATP and 5-phosphoribose 1-diphosphate to form N'-(5'-phosphoribosyl)-ATP (PR-ATP).</text>
</comment>
<feature type="domain" description="Histidine biosynthesis HisG C-terminal" evidence="16">
    <location>
        <begin position="305"/>
        <end position="389"/>
    </location>
</feature>
<dbReference type="Proteomes" id="UP001177140">
    <property type="component" value="Unassembled WGS sequence"/>
</dbReference>
<keyword evidence="10" id="KW-0328">Glycosyltransferase</keyword>
<dbReference type="GO" id="GO:0003879">
    <property type="term" value="F:ATP phosphoribosyltransferase activity"/>
    <property type="evidence" value="ECO:0007669"/>
    <property type="project" value="UniProtKB-EC"/>
</dbReference>
<evidence type="ECO:0000256" key="8">
    <source>
        <dbReference type="ARBA" id="ARBA00022605"/>
    </source>
</evidence>
<evidence type="ECO:0000256" key="13">
    <source>
        <dbReference type="ARBA" id="ARBA00023102"/>
    </source>
</evidence>
<gene>
    <name evidence="17" type="ORF">MKW94_017026</name>
</gene>
<dbReference type="GO" id="GO:0000287">
    <property type="term" value="F:magnesium ion binding"/>
    <property type="evidence" value="ECO:0007669"/>
    <property type="project" value="InterPro"/>
</dbReference>
<evidence type="ECO:0000256" key="2">
    <source>
        <dbReference type="ARBA" id="ARBA00001946"/>
    </source>
</evidence>
<keyword evidence="8" id="KW-0028">Amino-acid biosynthesis</keyword>
<dbReference type="InterPro" id="IPR011322">
    <property type="entry name" value="N-reg_PII-like_a/b"/>
</dbReference>
<comment type="similarity">
    <text evidence="5">Belongs to the ATP phosphoribosyltransferase family. Long subfamily.</text>
</comment>
<dbReference type="PROSITE" id="PS01316">
    <property type="entry name" value="ATP_P_PHORIBOSYLTR"/>
    <property type="match status" value="1"/>
</dbReference>
<sequence length="408" mass="44325">MAAAATSSSLQALYSNYLSSSSSLFPSSSTSCIVSPSILKPKIICCSSSSSSASPITVVNGKAERSSAVTDRKEIRLGLPSKGRMASDTLDLLKDCQLSVRQVNPRQYVAEIPQLSNLEVWFQRQKDIVRKILTGDLDLGIVGLDTVIEYGQGNDDLILVHDALDYGQCHLSIAIPKYGIFENINSLDELARMPQWTKEKPLRVATGFTYLGPKFMEEKGLKHVTFSTADGALEAAPAMGIADCILDLVSSGTTLRENNLKEIEGGIVLESQAVLVASRKSLIQREGILDTTHEILERLEAHLKAAGQFCVTANTRGSSMEEVAERVLSQPSLAGLQGPTISPVFCKRDGKVEVDYYAIVICVPKKALYKSVQQLRAIGGSGVLVSPLTYIFDEETPKWRDLLQKLGL</sequence>
<organism evidence="17 18">
    <name type="scientific">Papaver nudicaule</name>
    <name type="common">Iceland poppy</name>
    <dbReference type="NCBI Taxonomy" id="74823"/>
    <lineage>
        <taxon>Eukaryota</taxon>
        <taxon>Viridiplantae</taxon>
        <taxon>Streptophyta</taxon>
        <taxon>Embryophyta</taxon>
        <taxon>Tracheophyta</taxon>
        <taxon>Spermatophyta</taxon>
        <taxon>Magnoliopsida</taxon>
        <taxon>Ranunculales</taxon>
        <taxon>Papaveraceae</taxon>
        <taxon>Papaveroideae</taxon>
        <taxon>Papaver</taxon>
    </lineage>
</organism>
<comment type="cofactor">
    <cofactor evidence="2">
        <name>Mg(2+)</name>
        <dbReference type="ChEBI" id="CHEBI:18420"/>
    </cofactor>
</comment>
<dbReference type="SUPFAM" id="SSF54913">
    <property type="entry name" value="GlnB-like"/>
    <property type="match status" value="1"/>
</dbReference>
<keyword evidence="9" id="KW-0934">Plastid</keyword>
<evidence type="ECO:0000256" key="12">
    <source>
        <dbReference type="ARBA" id="ARBA00022946"/>
    </source>
</evidence>
<dbReference type="FunFam" id="3.30.70.120:FF:000007">
    <property type="entry name" value="ATP phosphoribosyltransferase, chloroplastic"/>
    <property type="match status" value="1"/>
</dbReference>
<keyword evidence="18" id="KW-1185">Reference proteome</keyword>
<dbReference type="Gene3D" id="3.30.70.120">
    <property type="match status" value="1"/>
</dbReference>
<comment type="pathway">
    <text evidence="4">Amino-acid biosynthesis; L-histidine biosynthesis; L-histidine from 5-phospho-alpha-D-ribose 1-diphosphate: step 1/9.</text>
</comment>
<keyword evidence="11" id="KW-0808">Transferase</keyword>
<dbReference type="InterPro" id="IPR018198">
    <property type="entry name" value="ATP_PRibTrfase_CS"/>
</dbReference>
<keyword evidence="7" id="KW-0150">Chloroplast</keyword>
<dbReference type="AlphaFoldDB" id="A0AA41VA57"/>
<evidence type="ECO:0000313" key="17">
    <source>
        <dbReference type="EMBL" id="MCL7036936.1"/>
    </source>
</evidence>
<dbReference type="CDD" id="cd13593">
    <property type="entry name" value="PBP2_HisGL3"/>
    <property type="match status" value="1"/>
</dbReference>
<dbReference type="InterPro" id="IPR015867">
    <property type="entry name" value="N-reg_PII/ATP_PRibTrfase_C"/>
</dbReference>
<evidence type="ECO:0000256" key="14">
    <source>
        <dbReference type="ARBA" id="ARBA00059284"/>
    </source>
</evidence>
<keyword evidence="13" id="KW-0368">Histidine biosynthesis</keyword>
<keyword evidence="12" id="KW-0809">Transit peptide</keyword>
<dbReference type="InterPro" id="IPR013115">
    <property type="entry name" value="HisG_C"/>
</dbReference>
<dbReference type="GO" id="GO:0000105">
    <property type="term" value="P:L-histidine biosynthetic process"/>
    <property type="evidence" value="ECO:0007669"/>
    <property type="project" value="UniProtKB-KW"/>
</dbReference>
<evidence type="ECO:0000256" key="11">
    <source>
        <dbReference type="ARBA" id="ARBA00022679"/>
    </source>
</evidence>
<dbReference type="PANTHER" id="PTHR21403">
    <property type="entry name" value="ATP PHOSPHORIBOSYLTRANSFERASE ATP-PRTASE"/>
    <property type="match status" value="1"/>
</dbReference>
<evidence type="ECO:0000259" key="16">
    <source>
        <dbReference type="Pfam" id="PF08029"/>
    </source>
</evidence>
<dbReference type="EC" id="2.4.2.17" evidence="6"/>
<dbReference type="Pfam" id="PF01634">
    <property type="entry name" value="HisG"/>
    <property type="match status" value="1"/>
</dbReference>
<dbReference type="InterPro" id="IPR001348">
    <property type="entry name" value="ATP_PRibTrfase_HisG"/>
</dbReference>
<name>A0AA41VA57_PAPNU</name>
<accession>A0AA41VA57</accession>
<comment type="caution">
    <text evidence="17">The sequence shown here is derived from an EMBL/GenBank/DDBJ whole genome shotgun (WGS) entry which is preliminary data.</text>
</comment>
<evidence type="ECO:0000256" key="5">
    <source>
        <dbReference type="ARBA" id="ARBA00007955"/>
    </source>
</evidence>
<dbReference type="FunFam" id="3.40.190.10:FF:000118">
    <property type="entry name" value="ATP phosphoribosyltransferase 2, chloroplastic"/>
    <property type="match status" value="1"/>
</dbReference>
<comment type="subcellular location">
    <subcellularLocation>
        <location evidence="3">Plastid</location>
        <location evidence="3">Chloroplast</location>
    </subcellularLocation>
</comment>
<dbReference type="PANTHER" id="PTHR21403:SF8">
    <property type="entry name" value="ATP PHOSPHORIBOSYLTRANSFERASE"/>
    <property type="match status" value="1"/>
</dbReference>
<dbReference type="InterPro" id="IPR013820">
    <property type="entry name" value="ATP_PRibTrfase_cat"/>
</dbReference>
<dbReference type="NCBIfam" id="TIGR03455">
    <property type="entry name" value="HisG_C-term"/>
    <property type="match status" value="1"/>
</dbReference>
<comment type="catalytic activity">
    <reaction evidence="1">
        <text>1-(5-phospho-beta-D-ribosyl)-ATP + diphosphate = 5-phospho-alpha-D-ribose 1-diphosphate + ATP</text>
        <dbReference type="Rhea" id="RHEA:18473"/>
        <dbReference type="ChEBI" id="CHEBI:30616"/>
        <dbReference type="ChEBI" id="CHEBI:33019"/>
        <dbReference type="ChEBI" id="CHEBI:58017"/>
        <dbReference type="ChEBI" id="CHEBI:73183"/>
        <dbReference type="EC" id="2.4.2.17"/>
    </reaction>
</comment>
<evidence type="ECO:0000313" key="18">
    <source>
        <dbReference type="Proteomes" id="UP001177140"/>
    </source>
</evidence>
<evidence type="ECO:0000256" key="10">
    <source>
        <dbReference type="ARBA" id="ARBA00022676"/>
    </source>
</evidence>
<reference evidence="17" key="1">
    <citation type="submission" date="2022-03" db="EMBL/GenBank/DDBJ databases">
        <title>A functionally conserved STORR gene fusion in Papaver species that diverged 16.8 million years ago.</title>
        <authorList>
            <person name="Catania T."/>
        </authorList>
    </citation>
    <scope>NUCLEOTIDE SEQUENCE</scope>
    <source>
        <strain evidence="17">S-191538</strain>
    </source>
</reference>
<evidence type="ECO:0000259" key="15">
    <source>
        <dbReference type="Pfam" id="PF01634"/>
    </source>
</evidence>
<dbReference type="GO" id="GO:0009507">
    <property type="term" value="C:chloroplast"/>
    <property type="evidence" value="ECO:0007669"/>
    <property type="project" value="UniProtKB-SubCell"/>
</dbReference>
<evidence type="ECO:0000256" key="4">
    <source>
        <dbReference type="ARBA" id="ARBA00004667"/>
    </source>
</evidence>
<evidence type="ECO:0000256" key="1">
    <source>
        <dbReference type="ARBA" id="ARBA00000915"/>
    </source>
</evidence>
<dbReference type="EMBL" id="JAJJMA010173664">
    <property type="protein sequence ID" value="MCL7036936.1"/>
    <property type="molecule type" value="Genomic_DNA"/>
</dbReference>
<evidence type="ECO:0000256" key="3">
    <source>
        <dbReference type="ARBA" id="ARBA00004229"/>
    </source>
</evidence>
<evidence type="ECO:0000256" key="9">
    <source>
        <dbReference type="ARBA" id="ARBA00022640"/>
    </source>
</evidence>
<evidence type="ECO:0000256" key="7">
    <source>
        <dbReference type="ARBA" id="ARBA00022528"/>
    </source>
</evidence>
<proteinExistence type="inferred from homology"/>
<dbReference type="SUPFAM" id="SSF53850">
    <property type="entry name" value="Periplasmic binding protein-like II"/>
    <property type="match status" value="1"/>
</dbReference>